<dbReference type="InterPro" id="IPR000719">
    <property type="entry name" value="Prot_kinase_dom"/>
</dbReference>
<dbReference type="STRING" id="158441.A0A226CXP2"/>
<comment type="caution">
    <text evidence="5">The sequence shown here is derived from an EMBL/GenBank/DDBJ whole genome shotgun (WGS) entry which is preliminary data.</text>
</comment>
<proteinExistence type="predicted"/>
<evidence type="ECO:0000313" key="5">
    <source>
        <dbReference type="EMBL" id="OXA37298.1"/>
    </source>
</evidence>
<evidence type="ECO:0000256" key="1">
    <source>
        <dbReference type="ARBA" id="ARBA00003412"/>
    </source>
</evidence>
<evidence type="ECO:0000256" key="2">
    <source>
        <dbReference type="ARBA" id="ARBA00016813"/>
    </source>
</evidence>
<dbReference type="PROSITE" id="PS50011">
    <property type="entry name" value="PROTEIN_KINASE_DOM"/>
    <property type="match status" value="1"/>
</dbReference>
<dbReference type="Pfam" id="PF00069">
    <property type="entry name" value="Pkinase"/>
    <property type="match status" value="1"/>
</dbReference>
<feature type="domain" description="Protein kinase" evidence="4">
    <location>
        <begin position="1"/>
        <end position="331"/>
    </location>
</feature>
<dbReference type="InterPro" id="IPR011009">
    <property type="entry name" value="Kinase-like_dom_sf"/>
</dbReference>
<keyword evidence="6" id="KW-1185">Reference proteome</keyword>
<dbReference type="Proteomes" id="UP000198287">
    <property type="component" value="Unassembled WGS sequence"/>
</dbReference>
<feature type="compositionally biased region" description="Basic and acidic residues" evidence="3">
    <location>
        <begin position="388"/>
        <end position="399"/>
    </location>
</feature>
<sequence>MSLVEEFTEGSEDKQKYNVNSYVKRAGPLLLGPQLCNSPVKCVTHCLARKDGTDQFYTVKILTLPDPAVGESTDDIQGKILLHTECSLLKRLNGQKGVVQHYGMYKDLAEEEVDVGGKGYSTGRMQERICLVLGCYMPHDFSPEYTSLVNLQQFVIKEKKLSESLAIKIFYNVVKVVNNLHKQNVVHRDLKLGNIVLDKDTKEVTLTNFGLGKHLSTEDEQLRDQRGSPAYISPDVISGKPYVGKPSDMWALGVVLYTMLYGQFPFYDSSPTELFRKIKLADYTIPSEHTVSQPTVKLIQSLLVLDPHARLTASKTLARLDEIIRAGEAFLVDSNLQVVPDFNLGQDYDDDYQRGRQFRRQMTFPEMSGADIEMMLSVLSNPTSNKASVKDEESVHEPPTKVSRYPSLGGLANLKVICADEPTRIVPSVDMATIRERVNAISTPSSDAAVITNATRNAVITTTTQAPPVLTTPSSYRPTSNTSYLVRSNNTTFPQIGAAARAIVVARRRRNQNLNLALSLSSYAKKPTTASFPSAINMSSRKRSHRIGVASR</sequence>
<reference evidence="5 6" key="1">
    <citation type="submission" date="2015-12" db="EMBL/GenBank/DDBJ databases">
        <title>The genome of Folsomia candida.</title>
        <authorList>
            <person name="Faddeeva A."/>
            <person name="Derks M.F."/>
            <person name="Anvar Y."/>
            <person name="Smit S."/>
            <person name="Van Straalen N."/>
            <person name="Roelofs D."/>
        </authorList>
    </citation>
    <scope>NUCLEOTIDE SEQUENCE [LARGE SCALE GENOMIC DNA]</scope>
    <source>
        <strain evidence="5 6">VU population</strain>
        <tissue evidence="5">Whole body</tissue>
    </source>
</reference>
<dbReference type="InterPro" id="IPR024104">
    <property type="entry name" value="Tribbles/Ser_Thr_kinase_40"/>
</dbReference>
<evidence type="ECO:0000256" key="3">
    <source>
        <dbReference type="SAM" id="MobiDB-lite"/>
    </source>
</evidence>
<evidence type="ECO:0000259" key="4">
    <source>
        <dbReference type="PROSITE" id="PS50011"/>
    </source>
</evidence>
<evidence type="ECO:0000313" key="6">
    <source>
        <dbReference type="Proteomes" id="UP000198287"/>
    </source>
</evidence>
<keyword evidence="5" id="KW-0808">Transferase</keyword>
<protein>
    <recommendedName>
        <fullName evidence="2">Serine/threonine-protein kinase 40</fullName>
    </recommendedName>
</protein>
<accession>A0A226CXP2</accession>
<keyword evidence="5" id="KW-0418">Kinase</keyword>
<dbReference type="OrthoDB" id="410920at2759"/>
<dbReference type="PANTHER" id="PTHR22961">
    <property type="entry name" value="SER/THR PROTEIN KINASE-TRB"/>
    <property type="match status" value="1"/>
</dbReference>
<name>A0A226CXP2_FOLCA</name>
<dbReference type="InterPro" id="IPR008271">
    <property type="entry name" value="Ser/Thr_kinase_AS"/>
</dbReference>
<dbReference type="SUPFAM" id="SSF56112">
    <property type="entry name" value="Protein kinase-like (PK-like)"/>
    <property type="match status" value="1"/>
</dbReference>
<feature type="region of interest" description="Disordered" evidence="3">
    <location>
        <begin position="383"/>
        <end position="402"/>
    </location>
</feature>
<dbReference type="PROSITE" id="PS00108">
    <property type="entry name" value="PROTEIN_KINASE_ST"/>
    <property type="match status" value="1"/>
</dbReference>
<dbReference type="AlphaFoldDB" id="A0A226CXP2"/>
<dbReference type="Gene3D" id="1.10.510.10">
    <property type="entry name" value="Transferase(Phosphotransferase) domain 1"/>
    <property type="match status" value="1"/>
</dbReference>
<dbReference type="EMBL" id="LNIX01000060">
    <property type="protein sequence ID" value="OXA37298.1"/>
    <property type="molecule type" value="Genomic_DNA"/>
</dbReference>
<dbReference type="PANTHER" id="PTHR22961:SF16">
    <property type="entry name" value="SERINE_THREONINE-PROTEIN KINASE 40"/>
    <property type="match status" value="1"/>
</dbReference>
<dbReference type="GO" id="GO:0005524">
    <property type="term" value="F:ATP binding"/>
    <property type="evidence" value="ECO:0007669"/>
    <property type="project" value="InterPro"/>
</dbReference>
<organism evidence="5 6">
    <name type="scientific">Folsomia candida</name>
    <name type="common">Springtail</name>
    <dbReference type="NCBI Taxonomy" id="158441"/>
    <lineage>
        <taxon>Eukaryota</taxon>
        <taxon>Metazoa</taxon>
        <taxon>Ecdysozoa</taxon>
        <taxon>Arthropoda</taxon>
        <taxon>Hexapoda</taxon>
        <taxon>Collembola</taxon>
        <taxon>Entomobryomorpha</taxon>
        <taxon>Isotomoidea</taxon>
        <taxon>Isotomidae</taxon>
        <taxon>Proisotominae</taxon>
        <taxon>Folsomia</taxon>
    </lineage>
</organism>
<comment type="function">
    <text evidence="1">May be a negative regulator of NF-kappa-B and p53-mediated gene transcription.</text>
</comment>
<dbReference type="GO" id="GO:0004672">
    <property type="term" value="F:protein kinase activity"/>
    <property type="evidence" value="ECO:0007669"/>
    <property type="project" value="InterPro"/>
</dbReference>
<gene>
    <name evidence="5" type="ORF">Fcan01_27940</name>
</gene>
<dbReference type="SMART" id="SM00220">
    <property type="entry name" value="S_TKc"/>
    <property type="match status" value="1"/>
</dbReference>